<gene>
    <name evidence="1" type="ORF">LODBEIA_P56000</name>
</gene>
<keyword evidence="2" id="KW-1185">Reference proteome</keyword>
<accession>A0ABP0ZVM5</accession>
<dbReference type="RefSeq" id="XP_066832538.1">
    <property type="nucleotide sequence ID" value="XM_066975951.1"/>
</dbReference>
<dbReference type="InterPro" id="IPR032675">
    <property type="entry name" value="LRR_dom_sf"/>
</dbReference>
<reference evidence="1 2" key="1">
    <citation type="submission" date="2024-03" db="EMBL/GenBank/DDBJ databases">
        <authorList>
            <person name="Brejova B."/>
        </authorList>
    </citation>
    <scope>NUCLEOTIDE SEQUENCE [LARGE SCALE GENOMIC DNA]</scope>
    <source>
        <strain evidence="1 2">CBS 14171</strain>
    </source>
</reference>
<name>A0ABP0ZVM5_9ASCO</name>
<organism evidence="1 2">
    <name type="scientific">Lodderomyces beijingensis</name>
    <dbReference type="NCBI Taxonomy" id="1775926"/>
    <lineage>
        <taxon>Eukaryota</taxon>
        <taxon>Fungi</taxon>
        <taxon>Dikarya</taxon>
        <taxon>Ascomycota</taxon>
        <taxon>Saccharomycotina</taxon>
        <taxon>Pichiomycetes</taxon>
        <taxon>Debaryomycetaceae</taxon>
        <taxon>Candida/Lodderomyces clade</taxon>
        <taxon>Lodderomyces</taxon>
    </lineage>
</organism>
<evidence type="ECO:0000313" key="1">
    <source>
        <dbReference type="EMBL" id="CAK9441732.1"/>
    </source>
</evidence>
<dbReference type="EMBL" id="OZ022411">
    <property type="protein sequence ID" value="CAK9441732.1"/>
    <property type="molecule type" value="Genomic_DNA"/>
</dbReference>
<dbReference type="Gene3D" id="3.80.10.10">
    <property type="entry name" value="Ribonuclease Inhibitor"/>
    <property type="match status" value="2"/>
</dbReference>
<protein>
    <submittedName>
        <fullName evidence="1">Uncharacterized protein</fullName>
    </submittedName>
</protein>
<dbReference type="GeneID" id="92210796"/>
<proteinExistence type="predicted"/>
<sequence length="377" mass="43397">MLRINRMVCDTIDSRDFPVPRSVKHFKFEDEAAYDVNFFQNMEELESLQIGGDSKFPLLALGRLPSTLTELDIPYLNSLETCSGIPRKLKKWKLVYDEFDYSDSDAHHISMTTAGSNNVPRFEQLEELDIGCCSFSSLFQYGVFTNLKKLRMQVPHGGMSSEWELLAQRECRALEELQVISNHFPTLLFCAEYELPRLRLFKYQQSSETVDQTEEMEREHGVALHFPKRLERLELEVGPNLVLDMEKFSVPETLKVLVLRNNVDNCRRFEQLKLPPNLEIFAVRADGGSGGGDIDLKNFIFPLQLKQLYLEGFQCLDLTGSNLQDLNNLEHIKIENVQQENSRTFRDSEDGNGFVTTSATNQWRGEQRSALTPEHEI</sequence>
<dbReference type="Proteomes" id="UP001497383">
    <property type="component" value="Chromosome 7"/>
</dbReference>
<dbReference type="SUPFAM" id="SSF52058">
    <property type="entry name" value="L domain-like"/>
    <property type="match status" value="1"/>
</dbReference>
<evidence type="ECO:0000313" key="2">
    <source>
        <dbReference type="Proteomes" id="UP001497383"/>
    </source>
</evidence>